<dbReference type="VEuPathDB" id="ToxoDB:LOC34624558"/>
<dbReference type="EMBL" id="JROU02001554">
    <property type="protein sequence ID" value="OEH76013.1"/>
    <property type="molecule type" value="Genomic_DNA"/>
</dbReference>
<dbReference type="InParanoid" id="A0A1D3CXU0"/>
<dbReference type="AlphaFoldDB" id="A0A1D3CXU0"/>
<evidence type="ECO:0000313" key="2">
    <source>
        <dbReference type="Proteomes" id="UP000095192"/>
    </source>
</evidence>
<organism evidence="1 2">
    <name type="scientific">Cyclospora cayetanensis</name>
    <dbReference type="NCBI Taxonomy" id="88456"/>
    <lineage>
        <taxon>Eukaryota</taxon>
        <taxon>Sar</taxon>
        <taxon>Alveolata</taxon>
        <taxon>Apicomplexa</taxon>
        <taxon>Conoidasida</taxon>
        <taxon>Coccidia</taxon>
        <taxon>Eucoccidiorida</taxon>
        <taxon>Eimeriorina</taxon>
        <taxon>Eimeriidae</taxon>
        <taxon>Cyclospora</taxon>
    </lineage>
</organism>
<dbReference type="VEuPathDB" id="ToxoDB:cyc_09033"/>
<accession>A0A1D3CXU0</accession>
<protein>
    <submittedName>
        <fullName evidence="1">Uncharacterized protein</fullName>
    </submittedName>
</protein>
<sequence>MDLPQLMDLDKYVLFNASLFSACLDSPEKLSVPYKTRVPPVVPPLLQHTQDLPDKRQHLQALQATYQLLRIRGVVTRKQSLGRRLCFFDLMQQHTKTTAAAAVTTVDAGAIPAEKRADSDAEFESILLGMALAHPPAAAEVCPPSVKYAAICCSVCSSDLGGLDVHRCVSRKICLGDFVEAVGLLERKADLSHLSQIKQQLTVSNKRQLNELIRSCRRLACPLMHIKDGRMRRHFDILKAQRQVRSVQRQLLLPQQHPQVLQPPLPRLPDHVSTVPSFSALTLQCSSCPPPDCRQPEQQIYSPQRIYPRSIRGAVFAEWLISTYGAERLSKGSGVIEVAGGRGELAFELTVKYNVPVTIIDPRCTYTPKSLAVQPQDARKEWEQLSWGLPECSEEQDATAGIPGVRSTCFRGVLSSAMSSGSRRSLECPLRLSRRQANWMLREKGLKRKEAQEFFVSSVETIPAMFDGTLLSRSPYVREKLLKASAIVGLHPDEATGDLLQTGLIVQKFPHRLVPLTAAEAANVSPAAAAAAAAAVFDTTVGTASLEKEIKDSTAEGQREAQAHVCNTAGIDTIASEVLAARGETPAVDASQLCGNDAEVQPFLVSPSQSCRSGVHLFMAEAESSGQVRVRTYEELLLWLHLSDPRRRLHQQTLPLVGKNQVVFLPP</sequence>
<keyword evidence="2" id="KW-1185">Reference proteome</keyword>
<reference evidence="1 2" key="1">
    <citation type="journal article" date="2016" name="BMC Genomics">
        <title>Comparative genomics reveals Cyclospora cayetanensis possesses coccidia-like metabolism and invasion components but unique surface antigens.</title>
        <authorList>
            <person name="Liu S."/>
            <person name="Wang L."/>
            <person name="Zheng H."/>
            <person name="Xu Z."/>
            <person name="Roellig D.M."/>
            <person name="Li N."/>
            <person name="Frace M.A."/>
            <person name="Tang K."/>
            <person name="Arrowood M.J."/>
            <person name="Moss D.M."/>
            <person name="Zhang L."/>
            <person name="Feng Y."/>
            <person name="Xiao L."/>
        </authorList>
    </citation>
    <scope>NUCLEOTIDE SEQUENCE [LARGE SCALE GENOMIC DNA]</scope>
    <source>
        <strain evidence="1 2">CHN_HEN01</strain>
    </source>
</reference>
<evidence type="ECO:0000313" key="1">
    <source>
        <dbReference type="EMBL" id="OEH76013.1"/>
    </source>
</evidence>
<name>A0A1D3CXU0_9EIME</name>
<proteinExistence type="predicted"/>
<comment type="caution">
    <text evidence="1">The sequence shown here is derived from an EMBL/GenBank/DDBJ whole genome shotgun (WGS) entry which is preliminary data.</text>
</comment>
<dbReference type="PANTHER" id="PTHR36971:SF1">
    <property type="entry name" value="METHYLTRANSFERASE DOMAIN-CONTAINING PROTEIN"/>
    <property type="match status" value="1"/>
</dbReference>
<dbReference type="Proteomes" id="UP000095192">
    <property type="component" value="Unassembled WGS sequence"/>
</dbReference>
<dbReference type="PANTHER" id="PTHR36971">
    <property type="entry name" value="UNNAMED PRODUCT"/>
    <property type="match status" value="1"/>
</dbReference>
<gene>
    <name evidence="1" type="ORF">cyc_09033</name>
</gene>